<dbReference type="AlphaFoldDB" id="A0A930BU54"/>
<protein>
    <submittedName>
        <fullName evidence="1">Uncharacterized protein</fullName>
    </submittedName>
</protein>
<accession>A0A930BU54</accession>
<sequence length="91" mass="10148">MRVFGMAEIEFLVKESEVLTGCAGRVFEIHGAERLTYRVHWRQSIIDVERLAADGTVLDTQHLLPSDFAAHSVVEALMAGQLYTAPVHTTH</sequence>
<proteinExistence type="predicted"/>
<reference evidence="1" key="1">
    <citation type="submission" date="2020-04" db="EMBL/GenBank/DDBJ databases">
        <title>Deep metagenomics examines the oral microbiome during advanced dental caries in children, revealing novel taxa and co-occurrences with host molecules.</title>
        <authorList>
            <person name="Baker J.L."/>
            <person name="Morton J.T."/>
            <person name="Dinis M."/>
            <person name="Alvarez R."/>
            <person name="Tran N.C."/>
            <person name="Knight R."/>
            <person name="Edlund A."/>
        </authorList>
    </citation>
    <scope>NUCLEOTIDE SEQUENCE</scope>
    <source>
        <strain evidence="1">JCVI_32_bin.24</strain>
    </source>
</reference>
<dbReference type="Proteomes" id="UP000718593">
    <property type="component" value="Unassembled WGS sequence"/>
</dbReference>
<organism evidence="1 2">
    <name type="scientific">Dechloromonas agitata</name>
    <dbReference type="NCBI Taxonomy" id="73030"/>
    <lineage>
        <taxon>Bacteria</taxon>
        <taxon>Pseudomonadati</taxon>
        <taxon>Pseudomonadota</taxon>
        <taxon>Betaproteobacteria</taxon>
        <taxon>Rhodocyclales</taxon>
        <taxon>Azonexaceae</taxon>
        <taxon>Dechloromonas</taxon>
    </lineage>
</organism>
<evidence type="ECO:0000313" key="2">
    <source>
        <dbReference type="Proteomes" id="UP000718593"/>
    </source>
</evidence>
<comment type="caution">
    <text evidence="1">The sequence shown here is derived from an EMBL/GenBank/DDBJ whole genome shotgun (WGS) entry which is preliminary data.</text>
</comment>
<evidence type="ECO:0000313" key="1">
    <source>
        <dbReference type="EMBL" id="MBF1165291.1"/>
    </source>
</evidence>
<name>A0A930BU54_9RHOO</name>
<gene>
    <name evidence="1" type="ORF">HXL68_09625</name>
</gene>
<dbReference type="EMBL" id="JABZMI010000180">
    <property type="protein sequence ID" value="MBF1165291.1"/>
    <property type="molecule type" value="Genomic_DNA"/>
</dbReference>